<dbReference type="RefSeq" id="WP_162386902.1">
    <property type="nucleotide sequence ID" value="NZ_CP045997.1"/>
</dbReference>
<evidence type="ECO:0000313" key="2">
    <source>
        <dbReference type="Proteomes" id="UP000464577"/>
    </source>
</evidence>
<protein>
    <submittedName>
        <fullName evidence="1">Uncharacterized protein</fullName>
    </submittedName>
</protein>
<dbReference type="Proteomes" id="UP000464577">
    <property type="component" value="Chromosome"/>
</dbReference>
<proteinExistence type="predicted"/>
<reference evidence="1 2" key="1">
    <citation type="submission" date="2019-11" db="EMBL/GenBank/DDBJ databases">
        <title>Spirosoma endbachense sp. nov., isolated from a natural salt meadow.</title>
        <authorList>
            <person name="Rojas J."/>
            <person name="Ambika Manirajan B."/>
            <person name="Ratering S."/>
            <person name="Suarez C."/>
            <person name="Geissler-Plaum R."/>
            <person name="Schnell S."/>
        </authorList>
    </citation>
    <scope>NUCLEOTIDE SEQUENCE [LARGE SCALE GENOMIC DNA]</scope>
    <source>
        <strain evidence="1 2">I-24</strain>
    </source>
</reference>
<dbReference type="AlphaFoldDB" id="A0A6P1VV42"/>
<keyword evidence="2" id="KW-1185">Reference proteome</keyword>
<dbReference type="KEGG" id="senf:GJR95_16390"/>
<accession>A0A6P1VV42</accession>
<evidence type="ECO:0000313" key="1">
    <source>
        <dbReference type="EMBL" id="QHV96494.1"/>
    </source>
</evidence>
<sequence length="184" mass="20496">MIKYLPVYALLLIFVFYTSGKKQDKGVVIQNSGPKGGPYTHPTGERFGRGIFRTRVSNETDSPVELTINFPADSFPIPSSAGSYFKLFLPPDTMTLAKESLYDYGATGLLTFFDTSLHKSTRLQKTVNPKEEYLFYTALLMHVPDNGPVRTGIVLNDKDLFYKVSIGGQLDSALIPCGHIIYKK</sequence>
<organism evidence="1 2">
    <name type="scientific">Spirosoma endbachense</name>
    <dbReference type="NCBI Taxonomy" id="2666025"/>
    <lineage>
        <taxon>Bacteria</taxon>
        <taxon>Pseudomonadati</taxon>
        <taxon>Bacteroidota</taxon>
        <taxon>Cytophagia</taxon>
        <taxon>Cytophagales</taxon>
        <taxon>Cytophagaceae</taxon>
        <taxon>Spirosoma</taxon>
    </lineage>
</organism>
<gene>
    <name evidence="1" type="ORF">GJR95_16390</name>
</gene>
<name>A0A6P1VV42_9BACT</name>
<dbReference type="EMBL" id="CP045997">
    <property type="protein sequence ID" value="QHV96494.1"/>
    <property type="molecule type" value="Genomic_DNA"/>
</dbReference>